<accession>A0A0A8ZWP3</accession>
<organism evidence="1">
    <name type="scientific">Arundo donax</name>
    <name type="common">Giant reed</name>
    <name type="synonym">Donax arundinaceus</name>
    <dbReference type="NCBI Taxonomy" id="35708"/>
    <lineage>
        <taxon>Eukaryota</taxon>
        <taxon>Viridiplantae</taxon>
        <taxon>Streptophyta</taxon>
        <taxon>Embryophyta</taxon>
        <taxon>Tracheophyta</taxon>
        <taxon>Spermatophyta</taxon>
        <taxon>Magnoliopsida</taxon>
        <taxon>Liliopsida</taxon>
        <taxon>Poales</taxon>
        <taxon>Poaceae</taxon>
        <taxon>PACMAD clade</taxon>
        <taxon>Arundinoideae</taxon>
        <taxon>Arundineae</taxon>
        <taxon>Arundo</taxon>
    </lineage>
</organism>
<dbReference type="AlphaFoldDB" id="A0A0A8ZWP3"/>
<name>A0A0A8ZWP3_ARUDO</name>
<sequence length="50" mass="5652">MPSLVSRCPEDQQSTACQILSFFCSNFVTLASSQSPAWKLKHWPRTVSFC</sequence>
<proteinExistence type="predicted"/>
<evidence type="ECO:0000313" key="1">
    <source>
        <dbReference type="EMBL" id="JAD41165.1"/>
    </source>
</evidence>
<reference evidence="1" key="1">
    <citation type="submission" date="2014-09" db="EMBL/GenBank/DDBJ databases">
        <authorList>
            <person name="Magalhaes I.L.F."/>
            <person name="Oliveira U."/>
            <person name="Santos F.R."/>
            <person name="Vidigal T.H.D.A."/>
            <person name="Brescovit A.D."/>
            <person name="Santos A.J."/>
        </authorList>
    </citation>
    <scope>NUCLEOTIDE SEQUENCE</scope>
    <source>
        <tissue evidence="1">Shoot tissue taken approximately 20 cm above the soil surface</tissue>
    </source>
</reference>
<dbReference type="EMBL" id="GBRH01256730">
    <property type="protein sequence ID" value="JAD41165.1"/>
    <property type="molecule type" value="Transcribed_RNA"/>
</dbReference>
<protein>
    <submittedName>
        <fullName evidence="1">Uncharacterized protein</fullName>
    </submittedName>
</protein>
<reference evidence="1" key="2">
    <citation type="journal article" date="2015" name="Data Brief">
        <title>Shoot transcriptome of the giant reed, Arundo donax.</title>
        <authorList>
            <person name="Barrero R.A."/>
            <person name="Guerrero F.D."/>
            <person name="Moolhuijzen P."/>
            <person name="Goolsby J.A."/>
            <person name="Tidwell J."/>
            <person name="Bellgard S.E."/>
            <person name="Bellgard M.I."/>
        </authorList>
    </citation>
    <scope>NUCLEOTIDE SEQUENCE</scope>
    <source>
        <tissue evidence="1">Shoot tissue taken approximately 20 cm above the soil surface</tissue>
    </source>
</reference>